<protein>
    <submittedName>
        <fullName evidence="1">Uncharacterized protein</fullName>
    </submittedName>
</protein>
<evidence type="ECO:0000313" key="2">
    <source>
        <dbReference type="Proteomes" id="UP000049855"/>
    </source>
</evidence>
<dbReference type="RefSeq" id="WP_021168320.1">
    <property type="nucleotide sequence ID" value="NZ_CTRP01000001.1"/>
</dbReference>
<reference evidence="2" key="1">
    <citation type="submission" date="2015-03" db="EMBL/GenBank/DDBJ databases">
        <authorList>
            <person name="Nijsse Bart"/>
        </authorList>
    </citation>
    <scope>NUCLEOTIDE SEQUENCE [LARGE SCALE GENOMIC DNA]</scope>
</reference>
<name>A0A0U1KT22_9FIRM</name>
<dbReference type="Proteomes" id="UP000049855">
    <property type="component" value="Unassembled WGS sequence"/>
</dbReference>
<proteinExistence type="predicted"/>
<sequence length="177" mass="19043">MNDRKIDNCQGCCQLEFTILPTNRPPVIDAGFWVQATASGEVCGYNNGTGSISLSAEGLIPQGVYTVWFLTDRGLKPAAPTDAVYTADGLDPNRLVVNSDGVLNYYIAPLDFNPLRGIPMPGSKVKAVIQGVVIGYHSNRITNGIIPGDFNINFFEQLTAEICFSRIAAVVNTTTKA</sequence>
<evidence type="ECO:0000313" key="1">
    <source>
        <dbReference type="EMBL" id="CQR70053.1"/>
    </source>
</evidence>
<dbReference type="AlphaFoldDB" id="A0A0U1KT22"/>
<keyword evidence="2" id="KW-1185">Reference proteome</keyword>
<gene>
    <name evidence="1" type="ORF">SpAn4DRAFT_4918</name>
</gene>
<organism evidence="1 2">
    <name type="scientific">Sporomusa ovata</name>
    <dbReference type="NCBI Taxonomy" id="2378"/>
    <lineage>
        <taxon>Bacteria</taxon>
        <taxon>Bacillati</taxon>
        <taxon>Bacillota</taxon>
        <taxon>Negativicutes</taxon>
        <taxon>Selenomonadales</taxon>
        <taxon>Sporomusaceae</taxon>
        <taxon>Sporomusa</taxon>
    </lineage>
</organism>
<accession>A0A0U1KT22</accession>
<dbReference type="EMBL" id="CTRP01000001">
    <property type="protein sequence ID" value="CQR70053.1"/>
    <property type="molecule type" value="Genomic_DNA"/>
</dbReference>